<gene>
    <name evidence="3" type="ORF">GCM10023082_14170</name>
</gene>
<evidence type="ECO:0000313" key="4">
    <source>
        <dbReference type="Proteomes" id="UP001499884"/>
    </source>
</evidence>
<keyword evidence="2" id="KW-0479">Metal-binding</keyword>
<dbReference type="CDD" id="cd11029">
    <property type="entry name" value="CYP107-like"/>
    <property type="match status" value="1"/>
</dbReference>
<dbReference type="InterPro" id="IPR017972">
    <property type="entry name" value="Cyt_P450_CS"/>
</dbReference>
<protein>
    <submittedName>
        <fullName evidence="3">Cytochrome P450</fullName>
    </submittedName>
</protein>
<name>A0ABP7EGC2_9ACTN</name>
<dbReference type="InterPro" id="IPR001128">
    <property type="entry name" value="Cyt_P450"/>
</dbReference>
<dbReference type="EMBL" id="BAABEP010000006">
    <property type="protein sequence ID" value="GAA3717774.1"/>
    <property type="molecule type" value="Genomic_DNA"/>
</dbReference>
<evidence type="ECO:0000256" key="1">
    <source>
        <dbReference type="ARBA" id="ARBA00010617"/>
    </source>
</evidence>
<evidence type="ECO:0000313" key="3">
    <source>
        <dbReference type="EMBL" id="GAA3717774.1"/>
    </source>
</evidence>
<organism evidence="3 4">
    <name type="scientific">Streptomyces tremellae</name>
    <dbReference type="NCBI Taxonomy" id="1124239"/>
    <lineage>
        <taxon>Bacteria</taxon>
        <taxon>Bacillati</taxon>
        <taxon>Actinomycetota</taxon>
        <taxon>Actinomycetes</taxon>
        <taxon>Kitasatosporales</taxon>
        <taxon>Streptomycetaceae</taxon>
        <taxon>Streptomyces</taxon>
    </lineage>
</organism>
<comment type="similarity">
    <text evidence="1 2">Belongs to the cytochrome P450 family.</text>
</comment>
<dbReference type="InterPro" id="IPR036396">
    <property type="entry name" value="Cyt_P450_sf"/>
</dbReference>
<dbReference type="PANTHER" id="PTHR46696">
    <property type="entry name" value="P450, PUTATIVE (EUROFUNG)-RELATED"/>
    <property type="match status" value="1"/>
</dbReference>
<reference evidence="4" key="1">
    <citation type="journal article" date="2019" name="Int. J. Syst. Evol. Microbiol.">
        <title>The Global Catalogue of Microorganisms (GCM) 10K type strain sequencing project: providing services to taxonomists for standard genome sequencing and annotation.</title>
        <authorList>
            <consortium name="The Broad Institute Genomics Platform"/>
            <consortium name="The Broad Institute Genome Sequencing Center for Infectious Disease"/>
            <person name="Wu L."/>
            <person name="Ma J."/>
        </authorList>
    </citation>
    <scope>NUCLEOTIDE SEQUENCE [LARGE SCALE GENOMIC DNA]</scope>
    <source>
        <strain evidence="4">JCM 30846</strain>
    </source>
</reference>
<accession>A0ABP7EGC2</accession>
<dbReference type="SUPFAM" id="SSF48264">
    <property type="entry name" value="Cytochrome P450"/>
    <property type="match status" value="1"/>
</dbReference>
<dbReference type="PRINTS" id="PR00359">
    <property type="entry name" value="BP450"/>
</dbReference>
<dbReference type="PANTHER" id="PTHR46696:SF1">
    <property type="entry name" value="CYTOCHROME P450 YJIB-RELATED"/>
    <property type="match status" value="1"/>
</dbReference>
<keyword evidence="2" id="KW-0349">Heme</keyword>
<sequence>MEREVGRDGASPLVLDLMARCPHLEREALNSGPAATLVDVAGVEAWAVSDPAVLGPLLTDSRVSKDPNRGWPAFRRGEIVGTWALEPWVGVHNMLCRDGADHRRLRSVMSSAFTPRRIAALVPRVEAIAAELLDAMAELPTDRPVDLREHYAYPLPMRVIGELLGLPGQAARPEFRAIVDGVFASHLTPEESHANLRAFRETLDGMLETKRAEPGDDLTSMLVAAHDSGEEGGSLDDRELTDTFSIVFGAGYETTVNLLDTAVTGLLDHPAQLARVRSGEVAWSEAAEEALRFEAPIPYLPLRYALEDIELADGTVIPAGGPILAAFGAAGRHPRAHGPTADAFDITRPDKRHFSFGHGAHFCLGAPLARAEAAAALPALFERFPQLALAVPAEELEPVGSIVSNGHRALPVWLAGPPR</sequence>
<keyword evidence="2" id="KW-0408">Iron</keyword>
<comment type="caution">
    <text evidence="3">The sequence shown here is derived from an EMBL/GenBank/DDBJ whole genome shotgun (WGS) entry which is preliminary data.</text>
</comment>
<keyword evidence="2" id="KW-0503">Monooxygenase</keyword>
<dbReference type="PROSITE" id="PS00086">
    <property type="entry name" value="CYTOCHROME_P450"/>
    <property type="match status" value="1"/>
</dbReference>
<dbReference type="Pfam" id="PF00067">
    <property type="entry name" value="p450"/>
    <property type="match status" value="1"/>
</dbReference>
<evidence type="ECO:0000256" key="2">
    <source>
        <dbReference type="RuleBase" id="RU000461"/>
    </source>
</evidence>
<dbReference type="Gene3D" id="1.10.630.10">
    <property type="entry name" value="Cytochrome P450"/>
    <property type="match status" value="1"/>
</dbReference>
<proteinExistence type="inferred from homology"/>
<dbReference type="InterPro" id="IPR002397">
    <property type="entry name" value="Cyt_P450_B"/>
</dbReference>
<dbReference type="RefSeq" id="WP_345642694.1">
    <property type="nucleotide sequence ID" value="NZ_BAABEP010000006.1"/>
</dbReference>
<dbReference type="Proteomes" id="UP001499884">
    <property type="component" value="Unassembled WGS sequence"/>
</dbReference>
<keyword evidence="4" id="KW-1185">Reference proteome</keyword>
<keyword evidence="2" id="KW-0560">Oxidoreductase</keyword>